<dbReference type="AlphaFoldDB" id="A0A4R0RAE8"/>
<keyword evidence="2" id="KW-0378">Hydrolase</keyword>
<feature type="transmembrane region" description="Helical" evidence="9">
    <location>
        <begin position="115"/>
        <end position="139"/>
    </location>
</feature>
<dbReference type="Proteomes" id="UP000292702">
    <property type="component" value="Unassembled WGS sequence"/>
</dbReference>
<evidence type="ECO:0000256" key="1">
    <source>
        <dbReference type="ARBA" id="ARBA00005641"/>
    </source>
</evidence>
<keyword evidence="9" id="KW-0472">Membrane</keyword>
<dbReference type="EMBL" id="RWJN01000239">
    <property type="protein sequence ID" value="TCD64392.1"/>
    <property type="molecule type" value="Genomic_DNA"/>
</dbReference>
<feature type="compositionally biased region" description="Low complexity" evidence="8">
    <location>
        <begin position="148"/>
        <end position="175"/>
    </location>
</feature>
<dbReference type="STRING" id="92696.A0A4R0RAE8"/>
<gene>
    <name evidence="10" type="ORF">EIP91_004140</name>
</gene>
<evidence type="ECO:0000256" key="3">
    <source>
        <dbReference type="ARBA" id="ARBA00023180"/>
    </source>
</evidence>
<keyword evidence="11" id="KW-1185">Reference proteome</keyword>
<evidence type="ECO:0000256" key="8">
    <source>
        <dbReference type="SAM" id="MobiDB-lite"/>
    </source>
</evidence>
<evidence type="ECO:0000256" key="7">
    <source>
        <dbReference type="ARBA" id="ARBA00038929"/>
    </source>
</evidence>
<dbReference type="GO" id="GO:0009986">
    <property type="term" value="C:cell surface"/>
    <property type="evidence" value="ECO:0007669"/>
    <property type="project" value="TreeGrafter"/>
</dbReference>
<evidence type="ECO:0000256" key="4">
    <source>
        <dbReference type="ARBA" id="ARBA00023295"/>
    </source>
</evidence>
<name>A0A4R0RAE8_9APHY</name>
<dbReference type="Gene3D" id="3.20.20.80">
    <property type="entry name" value="Glycosidases"/>
    <property type="match status" value="1"/>
</dbReference>
<dbReference type="OrthoDB" id="62120at2759"/>
<dbReference type="EC" id="3.2.1.58" evidence="7"/>
<keyword evidence="5" id="KW-0961">Cell wall biogenesis/degradation</keyword>
<dbReference type="GO" id="GO:0004338">
    <property type="term" value="F:glucan exo-1,3-beta-glucosidase activity"/>
    <property type="evidence" value="ECO:0007669"/>
    <property type="project" value="UniProtKB-EC"/>
</dbReference>
<accession>A0A4R0RAE8</accession>
<proteinExistence type="inferred from homology"/>
<evidence type="ECO:0000256" key="2">
    <source>
        <dbReference type="ARBA" id="ARBA00022801"/>
    </source>
</evidence>
<dbReference type="SUPFAM" id="SSF51445">
    <property type="entry name" value="(Trans)glycosidases"/>
    <property type="match status" value="1"/>
</dbReference>
<evidence type="ECO:0000313" key="11">
    <source>
        <dbReference type="Proteomes" id="UP000292702"/>
    </source>
</evidence>
<keyword evidence="9" id="KW-0812">Transmembrane</keyword>
<dbReference type="GO" id="GO:0071555">
    <property type="term" value="P:cell wall organization"/>
    <property type="evidence" value="ECO:0007669"/>
    <property type="project" value="UniProtKB-KW"/>
</dbReference>
<comment type="caution">
    <text evidence="10">The sequence shown here is derived from an EMBL/GenBank/DDBJ whole genome shotgun (WGS) entry which is preliminary data.</text>
</comment>
<feature type="region of interest" description="Disordered" evidence="8">
    <location>
        <begin position="1"/>
        <end position="51"/>
    </location>
</feature>
<comment type="catalytic activity">
    <reaction evidence="6">
        <text>Successive hydrolysis of beta-D-glucose units from the non-reducing ends of (1-&gt;3)-beta-D-glucans, releasing alpha-glucose.</text>
        <dbReference type="EC" id="3.2.1.58"/>
    </reaction>
</comment>
<protein>
    <recommendedName>
        <fullName evidence="7">glucan 1,3-beta-glucosidase</fullName>
        <ecNumber evidence="7">3.2.1.58</ecNumber>
    </recommendedName>
</protein>
<organism evidence="10 11">
    <name type="scientific">Steccherinum ochraceum</name>
    <dbReference type="NCBI Taxonomy" id="92696"/>
    <lineage>
        <taxon>Eukaryota</taxon>
        <taxon>Fungi</taxon>
        <taxon>Dikarya</taxon>
        <taxon>Basidiomycota</taxon>
        <taxon>Agaricomycotina</taxon>
        <taxon>Agaricomycetes</taxon>
        <taxon>Polyporales</taxon>
        <taxon>Steccherinaceae</taxon>
        <taxon>Steccherinum</taxon>
    </lineage>
</organism>
<dbReference type="GO" id="GO:0009251">
    <property type="term" value="P:glucan catabolic process"/>
    <property type="evidence" value="ECO:0007669"/>
    <property type="project" value="TreeGrafter"/>
</dbReference>
<evidence type="ECO:0000256" key="9">
    <source>
        <dbReference type="SAM" id="Phobius"/>
    </source>
</evidence>
<sequence length="779" mass="83545">MAETTDPFLTPRMRPLTTTSSTDNLRDDPFIPPNPQYRDSGYGPQPSLALSTPRASANLNSYYDSPTAAHSNNHIPLLDRDSGLGTPRSYGGKEYDTYADRSNGSGKKSLFKRPVFWVGLIAAIVVIALAVVLPIYFVVIKPNNDSAAASGASADNGSPNSNSPGAGNSNSNGNGQKVLITGGDGSTVTKDDGTTFVYNNTFGGFWYEDPENPYADAAQPNSWTPPLNQTWQWGVDRVWGVNLGGLFVLEPFIVPAMFQSVAGAADEWDVSQALRTLPTGDNLTAAMEEHYNTFITEEDIAQIAAAGLNWVRLPVPFWAISTWSDVGNDGNGQPVSEPFATGVCWKYILRIFKWARKYGIRVSLDLHTAPGSQNGYNHSGKSGQINFLNGPMGVANAQRMLDYIRVFTEFISQPEYLHVIPSFGIVNEALLKTIGQDSISAFYLHAHNMVRSITGTGAGKGPFIAMHDGFLPVTTWAGFLPGSDRIILDTHPYFAFDGQPNPEMINLPANGDATQWGGKWPLQACNSWGASLNNSRSAFGVTFAGEFSNAINDCGLYVNGIENGHSTTADCNFWDNWAAWDENTKKGILNFALASMDALGDYFFWTWKIGNSQAGTVQAPLWSYQLGLQQGWMPADPRQAYGKCASLGTAPAPFNGKFQSWQTGGAGAGTIAASASAQFGQWPPASISGVNVPASALPTYTATASIITLTPSTVATNAATKNGDGWFNTQDNSPMVTPVAGCTYPDAWSATNAPVPAQCTGAAAKRADEPRITGSPFRR</sequence>
<dbReference type="PANTHER" id="PTHR31297">
    <property type="entry name" value="GLUCAN ENDO-1,6-BETA-GLUCOSIDASE B"/>
    <property type="match status" value="1"/>
</dbReference>
<dbReference type="InterPro" id="IPR017853">
    <property type="entry name" value="GH"/>
</dbReference>
<keyword evidence="3" id="KW-0325">Glycoprotein</keyword>
<evidence type="ECO:0000256" key="6">
    <source>
        <dbReference type="ARBA" id="ARBA00036824"/>
    </source>
</evidence>
<dbReference type="GO" id="GO:0005576">
    <property type="term" value="C:extracellular region"/>
    <property type="evidence" value="ECO:0007669"/>
    <property type="project" value="TreeGrafter"/>
</dbReference>
<feature type="region of interest" description="Disordered" evidence="8">
    <location>
        <begin position="70"/>
        <end position="104"/>
    </location>
</feature>
<reference evidence="10 11" key="1">
    <citation type="submission" date="2018-11" db="EMBL/GenBank/DDBJ databases">
        <title>Genome assembly of Steccherinum ochraceum LE-BIN_3174, the white-rot fungus of the Steccherinaceae family (The Residual Polyporoid clade, Polyporales, Basidiomycota).</title>
        <authorList>
            <person name="Fedorova T.V."/>
            <person name="Glazunova O.A."/>
            <person name="Landesman E.O."/>
            <person name="Moiseenko K.V."/>
            <person name="Psurtseva N.V."/>
            <person name="Savinova O.S."/>
            <person name="Shakhova N.V."/>
            <person name="Tyazhelova T.V."/>
            <person name="Vasina D.V."/>
        </authorList>
    </citation>
    <scope>NUCLEOTIDE SEQUENCE [LARGE SCALE GENOMIC DNA]</scope>
    <source>
        <strain evidence="10 11">LE-BIN_3174</strain>
    </source>
</reference>
<dbReference type="InterPro" id="IPR050386">
    <property type="entry name" value="Glycosyl_hydrolase_5"/>
</dbReference>
<comment type="similarity">
    <text evidence="1">Belongs to the glycosyl hydrolase 5 (cellulase A) family.</text>
</comment>
<feature type="region of interest" description="Disordered" evidence="8">
    <location>
        <begin position="148"/>
        <end position="186"/>
    </location>
</feature>
<keyword evidence="4" id="KW-0326">Glycosidase</keyword>
<evidence type="ECO:0000256" key="5">
    <source>
        <dbReference type="ARBA" id="ARBA00023316"/>
    </source>
</evidence>
<evidence type="ECO:0000313" key="10">
    <source>
        <dbReference type="EMBL" id="TCD64392.1"/>
    </source>
</evidence>
<keyword evidence="9" id="KW-1133">Transmembrane helix</keyword>
<dbReference type="PANTHER" id="PTHR31297:SF34">
    <property type="entry name" value="GLUCAN 1,3-BETA-GLUCOSIDASE 2"/>
    <property type="match status" value="1"/>
</dbReference>